<accession>A0A939H7T7</accession>
<evidence type="ECO:0000256" key="4">
    <source>
        <dbReference type="ARBA" id="ARBA00022741"/>
    </source>
</evidence>
<sequence>MIEIKNLEKQYDSQEVIRDVSFRIEKGEIFGIVGRSGVGKSTLLRCINALEPFNSGDIIVDGISIGSLDSDGVRRLRKKVSMIFQNFNLLNQKTALENVALPMEIWGYDKKTIQSRAKELLTLVGLSDKYKSKPRALSGGEKQRVAIARALALDPEFLLCDEATSALDPNTTKEILALLKKINRELGLTLVVVTHQMEVVKDICQRVAVMEGGKVSALGKVEDLFLNPAKSLKKLIGEDEMEILPKGTSIRIFFTKDYSNQTIITNMSRDLSVDFSIVWGKLENFSGNVLGSLVININPADKDQIVSYLTEKGLNVEVIYNES</sequence>
<comment type="similarity">
    <text evidence="1">Belongs to the ABC transporter superfamily.</text>
</comment>
<comment type="caution">
    <text evidence="10">The sequence shown here is derived from an EMBL/GenBank/DDBJ whole genome shotgun (WGS) entry which is preliminary data.</text>
</comment>
<dbReference type="InterPro" id="IPR003593">
    <property type="entry name" value="AAA+_ATPase"/>
</dbReference>
<evidence type="ECO:0000256" key="2">
    <source>
        <dbReference type="ARBA" id="ARBA00022448"/>
    </source>
</evidence>
<keyword evidence="6" id="KW-1278">Translocase</keyword>
<dbReference type="InterPro" id="IPR027417">
    <property type="entry name" value="P-loop_NTPase"/>
</dbReference>
<evidence type="ECO:0000313" key="10">
    <source>
        <dbReference type="EMBL" id="MBO1265809.1"/>
    </source>
</evidence>
<gene>
    <name evidence="10" type="ORF">J3A84_12285</name>
</gene>
<dbReference type="GO" id="GO:0016887">
    <property type="term" value="F:ATP hydrolysis activity"/>
    <property type="evidence" value="ECO:0007669"/>
    <property type="project" value="InterPro"/>
</dbReference>
<dbReference type="GO" id="GO:0005886">
    <property type="term" value="C:plasma membrane"/>
    <property type="evidence" value="ECO:0007669"/>
    <property type="project" value="UniProtKB-ARBA"/>
</dbReference>
<dbReference type="FunFam" id="3.40.50.300:FF:000056">
    <property type="entry name" value="Cell division ATP-binding protein FtsE"/>
    <property type="match status" value="1"/>
</dbReference>
<dbReference type="Pfam" id="PF09383">
    <property type="entry name" value="NIL"/>
    <property type="match status" value="1"/>
</dbReference>
<dbReference type="PROSITE" id="PS50893">
    <property type="entry name" value="ABC_TRANSPORTER_2"/>
    <property type="match status" value="1"/>
</dbReference>
<keyword evidence="8" id="KW-0472">Membrane</keyword>
<dbReference type="SMART" id="SM00930">
    <property type="entry name" value="NIL"/>
    <property type="match status" value="1"/>
</dbReference>
<evidence type="ECO:0000259" key="9">
    <source>
        <dbReference type="PROSITE" id="PS50893"/>
    </source>
</evidence>
<dbReference type="InterPro" id="IPR050086">
    <property type="entry name" value="MetN_ABC_transporter-like"/>
</dbReference>
<dbReference type="EMBL" id="JAFNJU010000009">
    <property type="protein sequence ID" value="MBO1265809.1"/>
    <property type="molecule type" value="Genomic_DNA"/>
</dbReference>
<evidence type="ECO:0000256" key="6">
    <source>
        <dbReference type="ARBA" id="ARBA00022967"/>
    </source>
</evidence>
<dbReference type="PANTHER" id="PTHR43166">
    <property type="entry name" value="AMINO ACID IMPORT ATP-BINDING PROTEIN"/>
    <property type="match status" value="1"/>
</dbReference>
<protein>
    <submittedName>
        <fullName evidence="10">Methionine ABC transporter ATP-binding protein</fullName>
    </submittedName>
</protein>
<name>A0A939H7T7_9CLOT</name>
<evidence type="ECO:0000313" key="11">
    <source>
        <dbReference type="Proteomes" id="UP000664218"/>
    </source>
</evidence>
<dbReference type="SUPFAM" id="SSF55021">
    <property type="entry name" value="ACT-like"/>
    <property type="match status" value="1"/>
</dbReference>
<dbReference type="CDD" id="cd03258">
    <property type="entry name" value="ABC_MetN_methionine_transporter"/>
    <property type="match status" value="1"/>
</dbReference>
<dbReference type="SUPFAM" id="SSF52540">
    <property type="entry name" value="P-loop containing nucleoside triphosphate hydrolases"/>
    <property type="match status" value="1"/>
</dbReference>
<evidence type="ECO:0000256" key="1">
    <source>
        <dbReference type="ARBA" id="ARBA00005417"/>
    </source>
</evidence>
<evidence type="ECO:0000256" key="3">
    <source>
        <dbReference type="ARBA" id="ARBA00022475"/>
    </source>
</evidence>
<organism evidence="10 11">
    <name type="scientific">Proteiniclasticum aestuarii</name>
    <dbReference type="NCBI Taxonomy" id="2817862"/>
    <lineage>
        <taxon>Bacteria</taxon>
        <taxon>Bacillati</taxon>
        <taxon>Bacillota</taxon>
        <taxon>Clostridia</taxon>
        <taxon>Eubacteriales</taxon>
        <taxon>Clostridiaceae</taxon>
        <taxon>Proteiniclasticum</taxon>
    </lineage>
</organism>
<dbReference type="Pfam" id="PF00005">
    <property type="entry name" value="ABC_tran"/>
    <property type="match status" value="1"/>
</dbReference>
<keyword evidence="4" id="KW-0547">Nucleotide-binding</keyword>
<dbReference type="InterPro" id="IPR003439">
    <property type="entry name" value="ABC_transporter-like_ATP-bd"/>
</dbReference>
<dbReference type="PANTHER" id="PTHR43166:SF30">
    <property type="entry name" value="METHIONINE IMPORT ATP-BINDING PROTEIN METN"/>
    <property type="match status" value="1"/>
</dbReference>
<keyword evidence="3" id="KW-1003">Cell membrane</keyword>
<keyword evidence="11" id="KW-1185">Reference proteome</keyword>
<evidence type="ECO:0000256" key="7">
    <source>
        <dbReference type="ARBA" id="ARBA00022970"/>
    </source>
</evidence>
<dbReference type="SMART" id="SM00382">
    <property type="entry name" value="AAA"/>
    <property type="match status" value="1"/>
</dbReference>
<dbReference type="GO" id="GO:0006865">
    <property type="term" value="P:amino acid transport"/>
    <property type="evidence" value="ECO:0007669"/>
    <property type="project" value="UniProtKB-KW"/>
</dbReference>
<dbReference type="InterPro" id="IPR045865">
    <property type="entry name" value="ACT-like_dom_sf"/>
</dbReference>
<dbReference type="AlphaFoldDB" id="A0A939H7T7"/>
<keyword evidence="5 10" id="KW-0067">ATP-binding</keyword>
<dbReference type="RefSeq" id="WP_207600327.1">
    <property type="nucleotide sequence ID" value="NZ_JAFNJU010000009.1"/>
</dbReference>
<feature type="domain" description="ABC transporter" evidence="9">
    <location>
        <begin position="2"/>
        <end position="237"/>
    </location>
</feature>
<evidence type="ECO:0000256" key="5">
    <source>
        <dbReference type="ARBA" id="ARBA00022840"/>
    </source>
</evidence>
<dbReference type="PROSITE" id="PS00211">
    <property type="entry name" value="ABC_TRANSPORTER_1"/>
    <property type="match status" value="1"/>
</dbReference>
<dbReference type="Gene3D" id="3.30.70.260">
    <property type="match status" value="1"/>
</dbReference>
<keyword evidence="2" id="KW-0813">Transport</keyword>
<evidence type="ECO:0000256" key="8">
    <source>
        <dbReference type="ARBA" id="ARBA00023136"/>
    </source>
</evidence>
<dbReference type="Proteomes" id="UP000664218">
    <property type="component" value="Unassembled WGS sequence"/>
</dbReference>
<dbReference type="Gene3D" id="3.40.50.300">
    <property type="entry name" value="P-loop containing nucleotide triphosphate hydrolases"/>
    <property type="match status" value="1"/>
</dbReference>
<dbReference type="InterPro" id="IPR017871">
    <property type="entry name" value="ABC_transporter-like_CS"/>
</dbReference>
<dbReference type="InterPro" id="IPR018449">
    <property type="entry name" value="NIL_domain"/>
</dbReference>
<proteinExistence type="inferred from homology"/>
<dbReference type="InterPro" id="IPR041701">
    <property type="entry name" value="MetN_ABC"/>
</dbReference>
<keyword evidence="7" id="KW-0029">Amino-acid transport</keyword>
<reference evidence="10" key="1">
    <citation type="submission" date="2021-03" db="EMBL/GenBank/DDBJ databases">
        <title>Proteiniclasticum marinus sp. nov., isolated from tidal flat sediment.</title>
        <authorList>
            <person name="Namirimu T."/>
            <person name="Yang J.-A."/>
            <person name="Yang S.-H."/>
            <person name="Kim Y.-J."/>
            <person name="Kwon K.K."/>
        </authorList>
    </citation>
    <scope>NUCLEOTIDE SEQUENCE</scope>
    <source>
        <strain evidence="10">SCR006</strain>
    </source>
</reference>
<dbReference type="GO" id="GO:0005524">
    <property type="term" value="F:ATP binding"/>
    <property type="evidence" value="ECO:0007669"/>
    <property type="project" value="UniProtKB-KW"/>
</dbReference>